<dbReference type="Proteomes" id="UP000685013">
    <property type="component" value="Chromosome 7"/>
</dbReference>
<dbReference type="GO" id="GO:0043622">
    <property type="term" value="P:cortical microtubule organization"/>
    <property type="evidence" value="ECO:0007669"/>
    <property type="project" value="TreeGrafter"/>
</dbReference>
<dbReference type="EMBL" id="JAGKQH010000007">
    <property type="protein sequence ID" value="KAG6595635.1"/>
    <property type="molecule type" value="Genomic_DNA"/>
</dbReference>
<keyword evidence="3" id="KW-1185">Reference proteome</keyword>
<comment type="caution">
    <text evidence="2">The sequence shown here is derived from an EMBL/GenBank/DDBJ whole genome shotgun (WGS) entry which is preliminary data.</text>
</comment>
<dbReference type="AlphaFoldDB" id="A0AAV6NE10"/>
<organism evidence="2 3">
    <name type="scientific">Cucurbita argyrosperma subsp. sororia</name>
    <dbReference type="NCBI Taxonomy" id="37648"/>
    <lineage>
        <taxon>Eukaryota</taxon>
        <taxon>Viridiplantae</taxon>
        <taxon>Streptophyta</taxon>
        <taxon>Embryophyta</taxon>
        <taxon>Tracheophyta</taxon>
        <taxon>Spermatophyta</taxon>
        <taxon>Magnoliopsida</taxon>
        <taxon>eudicotyledons</taxon>
        <taxon>Gunneridae</taxon>
        <taxon>Pentapetalae</taxon>
        <taxon>rosids</taxon>
        <taxon>fabids</taxon>
        <taxon>Cucurbitales</taxon>
        <taxon>Cucurbitaceae</taxon>
        <taxon>Cucurbiteae</taxon>
        <taxon>Cucurbita</taxon>
    </lineage>
</organism>
<sequence>MPRRAASPNVSRGRLTDTPGRGRVNTNGHLSGNPESRTLSSSSDLGGRRPVRTSSTSTAESNGYGRSISKKSLDVATRHMDIRNGPGIMRSGSGNTLFPHSIRSATSKTPSVTSSNSNAIDTDFQKSSNNNMERGNHFHPDGGENGRFCGSLNHLDMYESSHYESILLKEDLKNTNWLHSTDDKTDLASKTKMMGETSRGRREDRNMEKFVKKN</sequence>
<feature type="region of interest" description="Disordered" evidence="1">
    <location>
        <begin position="189"/>
        <end position="214"/>
    </location>
</feature>
<reference evidence="2 3" key="1">
    <citation type="journal article" date="2021" name="Hortic Res">
        <title>The domestication of Cucurbita argyrosperma as revealed by the genome of its wild relative.</title>
        <authorList>
            <person name="Barrera-Redondo J."/>
            <person name="Sanchez-de la Vega G."/>
            <person name="Aguirre-Liguori J.A."/>
            <person name="Castellanos-Morales G."/>
            <person name="Gutierrez-Guerrero Y.T."/>
            <person name="Aguirre-Dugua X."/>
            <person name="Aguirre-Planter E."/>
            <person name="Tenaillon M.I."/>
            <person name="Lira-Saade R."/>
            <person name="Eguiarte L.E."/>
        </authorList>
    </citation>
    <scope>NUCLEOTIDE SEQUENCE [LARGE SCALE GENOMIC DNA]</scope>
    <source>
        <strain evidence="2">JBR-2021</strain>
    </source>
</reference>
<feature type="non-terminal residue" evidence="2">
    <location>
        <position position="1"/>
    </location>
</feature>
<gene>
    <name evidence="2" type="ORF">SDJN03_12188</name>
</gene>
<dbReference type="GO" id="GO:0055028">
    <property type="term" value="C:cortical microtubule"/>
    <property type="evidence" value="ECO:0007669"/>
    <property type="project" value="TreeGrafter"/>
</dbReference>
<evidence type="ECO:0000256" key="1">
    <source>
        <dbReference type="SAM" id="MobiDB-lite"/>
    </source>
</evidence>
<feature type="region of interest" description="Disordered" evidence="1">
    <location>
        <begin position="1"/>
        <end position="72"/>
    </location>
</feature>
<evidence type="ECO:0000313" key="2">
    <source>
        <dbReference type="EMBL" id="KAG6595635.1"/>
    </source>
</evidence>
<accession>A0AAV6NE10</accession>
<feature type="compositionally biased region" description="Polar residues" evidence="1">
    <location>
        <begin position="24"/>
        <end position="44"/>
    </location>
</feature>
<feature type="compositionally biased region" description="Basic and acidic residues" evidence="1">
    <location>
        <begin position="198"/>
        <end position="214"/>
    </location>
</feature>
<proteinExistence type="predicted"/>
<dbReference type="PANTHER" id="PTHR31949">
    <property type="entry name" value="GASTRIC MUCIN-LIKE PROTEIN"/>
    <property type="match status" value="1"/>
</dbReference>
<dbReference type="PANTHER" id="PTHR31949:SF2">
    <property type="entry name" value="OS05G0480600 PROTEIN"/>
    <property type="match status" value="1"/>
</dbReference>
<name>A0AAV6NE10_9ROSI</name>
<feature type="compositionally biased region" description="Polar residues" evidence="1">
    <location>
        <begin position="52"/>
        <end position="61"/>
    </location>
</feature>
<evidence type="ECO:0000313" key="3">
    <source>
        <dbReference type="Proteomes" id="UP000685013"/>
    </source>
</evidence>
<protein>
    <submittedName>
        <fullName evidence="2">Uncharacterized protein</fullName>
    </submittedName>
</protein>